<feature type="domain" description="AAA" evidence="1">
    <location>
        <begin position="27"/>
        <end position="142"/>
    </location>
</feature>
<dbReference type="SUPFAM" id="SSF52980">
    <property type="entry name" value="Restriction endonuclease-like"/>
    <property type="match status" value="1"/>
</dbReference>
<reference evidence="3 4" key="1">
    <citation type="journal article" date="2019" name="ISME J.">
        <title>Genome analyses of uncultured TG2/ZB3 bacteria in 'Margulisbacteria' specifically attached to ectosymbiotic spirochetes of protists in the termite gut.</title>
        <authorList>
            <person name="Utami Y.D."/>
            <person name="Kuwahara H."/>
            <person name="Igai K."/>
            <person name="Murakami T."/>
            <person name="Sugaya K."/>
            <person name="Morikawa T."/>
            <person name="Nagura Y."/>
            <person name="Yuki M."/>
            <person name="Deevong P."/>
            <person name="Inoue T."/>
            <person name="Kihara K."/>
            <person name="Lo N."/>
            <person name="Yamada A."/>
            <person name="Ohkuma M."/>
            <person name="Hongoh Y."/>
        </authorList>
    </citation>
    <scope>NUCLEOTIDE SEQUENCE [LARGE SCALE GENOMIC DNA]</scope>
    <source>
        <strain evidence="3">NkOx7-01</strain>
    </source>
</reference>
<dbReference type="PANTHER" id="PTHR43566:SF2">
    <property type="entry name" value="DUF4143 DOMAIN-CONTAINING PROTEIN"/>
    <property type="match status" value="1"/>
</dbReference>
<evidence type="ECO:0000313" key="3">
    <source>
        <dbReference type="EMBL" id="GBR75083.1"/>
    </source>
</evidence>
<comment type="caution">
    <text evidence="3">The sequence shown here is derived from an EMBL/GenBank/DDBJ whole genome shotgun (WGS) entry which is preliminary data.</text>
</comment>
<sequence>MLNYTKYQKILGRTIEPALKRIARGFPVLLLTGMRQIGKSWLMEQLAGTGRRYVSLDDLRARALAKRDPERFIAENPPPCVYDEAQYAPELFTYIKIYADKQKKDGLFWLTGSQKYRLMQGIQESLAGRLAILNMLGLSYREKIARPFGGKPFLPARSLTRKNPLCAPLTPAELYKFIWQGSFPKLVTNKNTDRKVFYDSYIQSYIERDVKDFYNIESAINFYNFLVAAAARTGQLLNYNDLARDVHIDNRTAKLWLSVLERSGIVRLLYPYSSNLTSRVVKTPKLYFLDTGLAAYLCAWDSPDSLRNGAQSGAILETYVFAEILKSYWHNGDSPNIYFYRDQDQKEIDFVLEKNRTLYPIEVKKTAAPDSRDVRHFRTLERFKKNIGTGAVLCLYGQTIALPRQDALSVPVWEI</sequence>
<dbReference type="InterPro" id="IPR041682">
    <property type="entry name" value="AAA_14"/>
</dbReference>
<accession>A0A388TEK7</accession>
<gene>
    <name evidence="3" type="ORF">NO1_2144</name>
</gene>
<keyword evidence="4" id="KW-1185">Reference proteome</keyword>
<evidence type="ECO:0000313" key="4">
    <source>
        <dbReference type="Proteomes" id="UP000269352"/>
    </source>
</evidence>
<name>A0A388TEK7_TERA1</name>
<feature type="domain" description="DUF4143" evidence="2">
    <location>
        <begin position="207"/>
        <end position="365"/>
    </location>
</feature>
<dbReference type="InterPro" id="IPR011335">
    <property type="entry name" value="Restrct_endonuc-II-like"/>
</dbReference>
<dbReference type="InterPro" id="IPR025420">
    <property type="entry name" value="DUF4143"/>
</dbReference>
<dbReference type="AlphaFoldDB" id="A0A388TEK7"/>
<organism evidence="3 4">
    <name type="scientific">Termititenax aidoneus</name>
    <dbReference type="NCBI Taxonomy" id="2218524"/>
    <lineage>
        <taxon>Bacteria</taxon>
        <taxon>Bacillati</taxon>
        <taxon>Candidatus Margulisiibacteriota</taxon>
        <taxon>Candidatus Termititenacia</taxon>
        <taxon>Candidatus Termititenacales</taxon>
        <taxon>Candidatus Termititenacaceae</taxon>
        <taxon>Candidatus Termititenax</taxon>
    </lineage>
</organism>
<protein>
    <submittedName>
        <fullName evidence="3">ATPase</fullName>
    </submittedName>
</protein>
<dbReference type="Pfam" id="PF13173">
    <property type="entry name" value="AAA_14"/>
    <property type="match status" value="1"/>
</dbReference>
<evidence type="ECO:0000259" key="2">
    <source>
        <dbReference type="Pfam" id="PF13635"/>
    </source>
</evidence>
<proteinExistence type="predicted"/>
<dbReference type="InterPro" id="IPR027417">
    <property type="entry name" value="P-loop_NTPase"/>
</dbReference>
<dbReference type="Pfam" id="PF13635">
    <property type="entry name" value="DUF4143"/>
    <property type="match status" value="1"/>
</dbReference>
<dbReference type="EMBL" id="BGZN01000153">
    <property type="protein sequence ID" value="GBR75083.1"/>
    <property type="molecule type" value="Genomic_DNA"/>
</dbReference>
<dbReference type="SUPFAM" id="SSF52540">
    <property type="entry name" value="P-loop containing nucleoside triphosphate hydrolases"/>
    <property type="match status" value="1"/>
</dbReference>
<dbReference type="Proteomes" id="UP000269352">
    <property type="component" value="Unassembled WGS sequence"/>
</dbReference>
<dbReference type="PANTHER" id="PTHR43566">
    <property type="entry name" value="CONSERVED PROTEIN"/>
    <property type="match status" value="1"/>
</dbReference>
<evidence type="ECO:0000259" key="1">
    <source>
        <dbReference type="Pfam" id="PF13173"/>
    </source>
</evidence>